<dbReference type="GO" id="GO:0016798">
    <property type="term" value="F:hydrolase activity, acting on glycosyl bonds"/>
    <property type="evidence" value="ECO:0007669"/>
    <property type="project" value="UniProtKB-KW"/>
</dbReference>
<dbReference type="Gene3D" id="3.20.20.80">
    <property type="entry name" value="Glycosidases"/>
    <property type="match status" value="1"/>
</dbReference>
<dbReference type="Pfam" id="PF00128">
    <property type="entry name" value="Alpha-amylase"/>
    <property type="match status" value="1"/>
</dbReference>
<proteinExistence type="predicted"/>
<dbReference type="EMBL" id="CP003155">
    <property type="protein sequence ID" value="AEV28176.1"/>
    <property type="molecule type" value="Genomic_DNA"/>
</dbReference>
<accession>G8QV00</accession>
<organism evidence="2 3">
    <name type="scientific">Sphaerochaeta pleomorpha (strain ATCC BAA-1885 / DSM 22778 / Grapes)</name>
    <dbReference type="NCBI Taxonomy" id="158190"/>
    <lineage>
        <taxon>Bacteria</taxon>
        <taxon>Pseudomonadati</taxon>
        <taxon>Spirochaetota</taxon>
        <taxon>Spirochaetia</taxon>
        <taxon>Spirochaetales</taxon>
        <taxon>Sphaerochaetaceae</taxon>
        <taxon>Sphaerochaeta</taxon>
    </lineage>
</organism>
<keyword evidence="2" id="KW-0378">Hydrolase</keyword>
<dbReference type="KEGG" id="sgp:SpiGrapes_0317"/>
<name>G8QV00_SPHPG</name>
<dbReference type="InterPro" id="IPR017853">
    <property type="entry name" value="GH"/>
</dbReference>
<dbReference type="Gene3D" id="3.90.400.10">
    <property type="entry name" value="Oligo-1,6-glucosidase, Domain 2"/>
    <property type="match status" value="1"/>
</dbReference>
<dbReference type="GO" id="GO:0005975">
    <property type="term" value="P:carbohydrate metabolic process"/>
    <property type="evidence" value="ECO:0007669"/>
    <property type="project" value="InterPro"/>
</dbReference>
<gene>
    <name evidence="2" type="ordered locus">SpiGrapes_0317</name>
</gene>
<dbReference type="Gene3D" id="1.10.1740.10">
    <property type="match status" value="1"/>
</dbReference>
<dbReference type="HOGENOM" id="CLU_022796_0_0_12"/>
<evidence type="ECO:0000313" key="3">
    <source>
        <dbReference type="Proteomes" id="UP000005632"/>
    </source>
</evidence>
<dbReference type="STRING" id="158190.SpiGrapes_0317"/>
<dbReference type="RefSeq" id="WP_014269025.1">
    <property type="nucleotide sequence ID" value="NC_016633.1"/>
</dbReference>
<dbReference type="AlphaFoldDB" id="G8QV00"/>
<feature type="domain" description="Glycosyl hydrolase family 13 catalytic" evidence="1">
    <location>
        <begin position="70"/>
        <end position="523"/>
    </location>
</feature>
<dbReference type="SUPFAM" id="SSF51445">
    <property type="entry name" value="(Trans)glycosidases"/>
    <property type="match status" value="1"/>
</dbReference>
<dbReference type="InterPro" id="IPR006047">
    <property type="entry name" value="GH13_cat_dom"/>
</dbReference>
<dbReference type="PANTHER" id="PTHR10357">
    <property type="entry name" value="ALPHA-AMYLASE FAMILY MEMBER"/>
    <property type="match status" value="1"/>
</dbReference>
<keyword evidence="2" id="KW-0326">Glycosidase</keyword>
<protein>
    <submittedName>
        <fullName evidence="2">Glycosidase</fullName>
    </submittedName>
</protein>
<keyword evidence="3" id="KW-1185">Reference proteome</keyword>
<sequence length="609" mass="70354">MKSTLSSRLHEKRSEIENLWEKMYPNCSPEAFFTMLRKRYSQRNNDLKQLDAERLETPLWYMDSTILGQMLYTDKFNATFRGLVEKIPYLVSCGVRYLHLMPCSRMPEEHNDGGYAVEDFKSFDPKIGTTEDFIHLTTECRKAGISVCLDFVLNHTADTHAWALAARQGSKEDQKRYFFVFDKAEVDAYEATTEEVFPQQAPGNFTYLPDCNCYVMTTFNNFQWDLNYGNAEVLLSMLDNVLYLANLGVEVFRLDAIPYIWKQWGSPNRNLPQVHWIIRLFRLALEIVAPCCIIKGEVVMSPKKVAAYFGTTAAPECHLLYNVSLMVQMWNSLATRDTRLLQKCLTELPTDIPPSSCWVNYLRCHDDIGWGIEYGDLRDLGFSPFEHTQFLISFYHGTFEGSFSLGELYEFNQKTLDARNCGTSASLCGLERADKTHDKYQKELAIKRLLLAHSFIYFCKGITVLYSGDEIAQLNDYSYKMVPALQNDSRNVHRPYFDWEKTHFSKPQDSDAALVWTTLQTLSAYRAQEKDFSSFTEEKVISTNEISVIAVKRGEKHLVIANFSEYQKEIILDYPAFGSYTEVFSQRDVQLNGSPFIVGPYQYLLLRRN</sequence>
<evidence type="ECO:0000313" key="2">
    <source>
        <dbReference type="EMBL" id="AEV28176.1"/>
    </source>
</evidence>
<dbReference type="PANTHER" id="PTHR10357:SF213">
    <property type="entry name" value="ALPHA AMYLASE CATALYTIC REGION"/>
    <property type="match status" value="1"/>
</dbReference>
<dbReference type="SMART" id="SM00642">
    <property type="entry name" value="Aamy"/>
    <property type="match status" value="1"/>
</dbReference>
<dbReference type="eggNOG" id="COG0366">
    <property type="taxonomic scope" value="Bacteria"/>
</dbReference>
<dbReference type="InterPro" id="IPR045857">
    <property type="entry name" value="O16G_dom_2"/>
</dbReference>
<dbReference type="Proteomes" id="UP000005632">
    <property type="component" value="Chromosome"/>
</dbReference>
<reference evidence="2 3" key="1">
    <citation type="submission" date="2011-11" db="EMBL/GenBank/DDBJ databases">
        <title>Complete sequence of Spirochaeta sp. grapes.</title>
        <authorList>
            <consortium name="US DOE Joint Genome Institute"/>
            <person name="Lucas S."/>
            <person name="Han J."/>
            <person name="Lapidus A."/>
            <person name="Cheng J.-F."/>
            <person name="Goodwin L."/>
            <person name="Pitluck S."/>
            <person name="Peters L."/>
            <person name="Ovchinnikova G."/>
            <person name="Munk A.C."/>
            <person name="Detter J.C."/>
            <person name="Han C."/>
            <person name="Tapia R."/>
            <person name="Land M."/>
            <person name="Hauser L."/>
            <person name="Kyrpides N."/>
            <person name="Ivanova N."/>
            <person name="Pagani I."/>
            <person name="Ritalahtilisa K."/>
            <person name="Loeffler F."/>
            <person name="Woyke T."/>
        </authorList>
    </citation>
    <scope>NUCLEOTIDE SEQUENCE [LARGE SCALE GENOMIC DNA]</scope>
    <source>
        <strain evidence="3">ATCC BAA-1885 / DSM 22778 / Grapes</strain>
    </source>
</reference>
<evidence type="ECO:0000259" key="1">
    <source>
        <dbReference type="SMART" id="SM00642"/>
    </source>
</evidence>